<dbReference type="Proteomes" id="UP001198182">
    <property type="component" value="Unassembled WGS sequence"/>
</dbReference>
<dbReference type="Pfam" id="PF12654">
    <property type="entry name" value="DUF3786"/>
    <property type="match status" value="1"/>
</dbReference>
<dbReference type="InterPro" id="IPR024264">
    <property type="entry name" value="DUF3786"/>
</dbReference>
<keyword evidence="3" id="KW-1185">Reference proteome</keyword>
<comment type="caution">
    <text evidence="2">The sequence shown here is derived from an EMBL/GenBank/DDBJ whole genome shotgun (WGS) entry which is preliminary data.</text>
</comment>
<dbReference type="AlphaFoldDB" id="A0AAE3JGF5"/>
<organism evidence="2 3">
    <name type="scientific">Hominifimenecus microfluidus</name>
    <dbReference type="NCBI Taxonomy" id="2885348"/>
    <lineage>
        <taxon>Bacteria</taxon>
        <taxon>Bacillati</taxon>
        <taxon>Bacillota</taxon>
        <taxon>Clostridia</taxon>
        <taxon>Lachnospirales</taxon>
        <taxon>Lachnospiraceae</taxon>
        <taxon>Hominifimenecus</taxon>
    </lineage>
</organism>
<sequence>MENNRQFELMRSAARQKLEGADPVQLSVLTGLCWDGTIFDAETLGIPIRISWPECQISPELEMWHDLTILQYLANTKGTALIGKFLALSEFHSGGLAKGTSFDRDNDRIISRIGLHDPQTIWEAAAKLGGTELHEKSDLSFLFSFLPHIPIKLNLWLPDEEFPASGKVLFDASAENDLQIEAAGTAAAICLSLLERVIEQQN</sequence>
<dbReference type="RefSeq" id="WP_308454231.1">
    <property type="nucleotide sequence ID" value="NZ_JAJEQR010000037.1"/>
</dbReference>
<protein>
    <submittedName>
        <fullName evidence="2">DUF3786 domain-containing protein</fullName>
    </submittedName>
</protein>
<evidence type="ECO:0000313" key="3">
    <source>
        <dbReference type="Proteomes" id="UP001198182"/>
    </source>
</evidence>
<name>A0AAE3JGF5_9FIRM</name>
<accession>A0AAE3JGF5</accession>
<feature type="domain" description="DUF3786" evidence="1">
    <location>
        <begin position="30"/>
        <end position="183"/>
    </location>
</feature>
<evidence type="ECO:0000313" key="2">
    <source>
        <dbReference type="EMBL" id="MCC2231712.1"/>
    </source>
</evidence>
<gene>
    <name evidence="2" type="ORF">LKD81_12010</name>
</gene>
<evidence type="ECO:0000259" key="1">
    <source>
        <dbReference type="Pfam" id="PF12654"/>
    </source>
</evidence>
<proteinExistence type="predicted"/>
<dbReference type="EMBL" id="JAJEQR010000037">
    <property type="protein sequence ID" value="MCC2231712.1"/>
    <property type="molecule type" value="Genomic_DNA"/>
</dbReference>
<reference evidence="2" key="1">
    <citation type="submission" date="2021-10" db="EMBL/GenBank/DDBJ databases">
        <title>Anaerobic single-cell dispensing facilitates the cultivation of human gut bacteria.</title>
        <authorList>
            <person name="Afrizal A."/>
        </authorList>
    </citation>
    <scope>NUCLEOTIDE SEQUENCE</scope>
    <source>
        <strain evidence="2">CLA-AA-H215</strain>
    </source>
</reference>